<keyword evidence="1" id="KW-0479">Metal-binding</keyword>
<proteinExistence type="predicted"/>
<dbReference type="GO" id="GO:0008270">
    <property type="term" value="F:zinc ion binding"/>
    <property type="evidence" value="ECO:0007669"/>
    <property type="project" value="UniProtKB-KW"/>
</dbReference>
<organism evidence="6">
    <name type="scientific">Hemiselmis andersenii</name>
    <name type="common">Cryptophyte alga</name>
    <dbReference type="NCBI Taxonomy" id="464988"/>
    <lineage>
        <taxon>Eukaryota</taxon>
        <taxon>Cryptophyceae</taxon>
        <taxon>Cryptomonadales</taxon>
        <taxon>Hemiselmidaceae</taxon>
        <taxon>Hemiselmis</taxon>
    </lineage>
</organism>
<dbReference type="InterPro" id="IPR002893">
    <property type="entry name" value="Znf_MYND"/>
</dbReference>
<dbReference type="EMBL" id="HBFX01041179">
    <property type="protein sequence ID" value="CAD8973780.1"/>
    <property type="molecule type" value="Transcribed_RNA"/>
</dbReference>
<dbReference type="PROSITE" id="PS01360">
    <property type="entry name" value="ZF_MYND_1"/>
    <property type="match status" value="1"/>
</dbReference>
<reference evidence="6" key="1">
    <citation type="submission" date="2021-01" db="EMBL/GenBank/DDBJ databases">
        <authorList>
            <person name="Corre E."/>
            <person name="Pelletier E."/>
            <person name="Niang G."/>
            <person name="Scheremetjew M."/>
            <person name="Finn R."/>
            <person name="Kale V."/>
            <person name="Holt S."/>
            <person name="Cochrane G."/>
            <person name="Meng A."/>
            <person name="Brown T."/>
            <person name="Cohen L."/>
        </authorList>
    </citation>
    <scope>NUCLEOTIDE SEQUENCE</scope>
    <source>
        <strain evidence="6">CCMP644</strain>
    </source>
</reference>
<protein>
    <recommendedName>
        <fullName evidence="5">MYND-type domain-containing protein</fullName>
    </recommendedName>
</protein>
<dbReference type="Gene3D" id="6.10.140.2220">
    <property type="match status" value="1"/>
</dbReference>
<evidence type="ECO:0000256" key="3">
    <source>
        <dbReference type="ARBA" id="ARBA00022833"/>
    </source>
</evidence>
<evidence type="ECO:0000259" key="5">
    <source>
        <dbReference type="PROSITE" id="PS50865"/>
    </source>
</evidence>
<keyword evidence="3" id="KW-0862">Zinc</keyword>
<dbReference type="SUPFAM" id="SSF144232">
    <property type="entry name" value="HIT/MYND zinc finger-like"/>
    <property type="match status" value="1"/>
</dbReference>
<evidence type="ECO:0000256" key="1">
    <source>
        <dbReference type="ARBA" id="ARBA00022723"/>
    </source>
</evidence>
<evidence type="ECO:0000313" key="6">
    <source>
        <dbReference type="EMBL" id="CAD8973780.1"/>
    </source>
</evidence>
<dbReference type="Pfam" id="PF01753">
    <property type="entry name" value="zf-MYND"/>
    <property type="match status" value="1"/>
</dbReference>
<evidence type="ECO:0000256" key="4">
    <source>
        <dbReference type="PROSITE-ProRule" id="PRU00134"/>
    </source>
</evidence>
<name>A0A7S1HAJ0_HEMAN</name>
<gene>
    <name evidence="6" type="ORF">HAND00432_LOCUS24781</name>
</gene>
<dbReference type="PROSITE" id="PS50865">
    <property type="entry name" value="ZF_MYND_2"/>
    <property type="match status" value="1"/>
</dbReference>
<sequence>MVVVTDKNKGERTGHVVTSYTPEGKKVEQMVQMRAAPGVDLLDARCRHGMTPLWDIKKNDIYHDIQDLEDKWFKTQTMSMQMAEDVSKVVNDEGMTLWEGASILCMQFWLKGQDVLRTDKTRIIQRGLWAAAVEPKEIGMPGYSRGNAATSLMVGALCTALESKNRPLTEQEAADLLRSRPLQDYLKRLAQDDAGLYGVLHAEELRVCDCMQYIACAAKIKAYRLGRAKSKVMEVVRCAECERVLTKPSYCAACQQVAYCDIQCQKKHWKQHKAECKRKK</sequence>
<keyword evidence="2 4" id="KW-0863">Zinc-finger</keyword>
<feature type="domain" description="MYND-type" evidence="5">
    <location>
        <begin position="238"/>
        <end position="276"/>
    </location>
</feature>
<dbReference type="AlphaFoldDB" id="A0A7S1HAJ0"/>
<evidence type="ECO:0000256" key="2">
    <source>
        <dbReference type="ARBA" id="ARBA00022771"/>
    </source>
</evidence>
<accession>A0A7S1HAJ0</accession>